<dbReference type="Proteomes" id="UP001151760">
    <property type="component" value="Unassembled WGS sequence"/>
</dbReference>
<gene>
    <name evidence="1" type="ORF">Tco_0908569</name>
</gene>
<comment type="caution">
    <text evidence="1">The sequence shown here is derived from an EMBL/GenBank/DDBJ whole genome shotgun (WGS) entry which is preliminary data.</text>
</comment>
<reference evidence="1" key="1">
    <citation type="journal article" date="2022" name="Int. J. Mol. Sci.">
        <title>Draft Genome of Tanacetum Coccineum: Genomic Comparison of Closely Related Tanacetum-Family Plants.</title>
        <authorList>
            <person name="Yamashiro T."/>
            <person name="Shiraishi A."/>
            <person name="Nakayama K."/>
            <person name="Satake H."/>
        </authorList>
    </citation>
    <scope>NUCLEOTIDE SEQUENCE</scope>
</reference>
<sequence length="121" mass="12814">MDVSVGVKLMVGLCVYGWNSASSICSCFDADFLVADSKFMKVAFGDGFKMLLFNPLVCSPTDLSRNLKLTTESNSSLGEDFPTGKDNSIVSTGSTNVIPAGVKIYLGLDLQVVSEPGESLC</sequence>
<evidence type="ECO:0000313" key="1">
    <source>
        <dbReference type="EMBL" id="GJT28294.1"/>
    </source>
</evidence>
<accession>A0ABQ5CNL6</accession>
<keyword evidence="2" id="KW-1185">Reference proteome</keyword>
<dbReference type="EMBL" id="BQNB010014448">
    <property type="protein sequence ID" value="GJT28294.1"/>
    <property type="molecule type" value="Genomic_DNA"/>
</dbReference>
<proteinExistence type="predicted"/>
<reference evidence="1" key="2">
    <citation type="submission" date="2022-01" db="EMBL/GenBank/DDBJ databases">
        <authorList>
            <person name="Yamashiro T."/>
            <person name="Shiraishi A."/>
            <person name="Satake H."/>
            <person name="Nakayama K."/>
        </authorList>
    </citation>
    <scope>NUCLEOTIDE SEQUENCE</scope>
</reference>
<name>A0ABQ5CNL6_9ASTR</name>
<organism evidence="1 2">
    <name type="scientific">Tanacetum coccineum</name>
    <dbReference type="NCBI Taxonomy" id="301880"/>
    <lineage>
        <taxon>Eukaryota</taxon>
        <taxon>Viridiplantae</taxon>
        <taxon>Streptophyta</taxon>
        <taxon>Embryophyta</taxon>
        <taxon>Tracheophyta</taxon>
        <taxon>Spermatophyta</taxon>
        <taxon>Magnoliopsida</taxon>
        <taxon>eudicotyledons</taxon>
        <taxon>Gunneridae</taxon>
        <taxon>Pentapetalae</taxon>
        <taxon>asterids</taxon>
        <taxon>campanulids</taxon>
        <taxon>Asterales</taxon>
        <taxon>Asteraceae</taxon>
        <taxon>Asteroideae</taxon>
        <taxon>Anthemideae</taxon>
        <taxon>Anthemidinae</taxon>
        <taxon>Tanacetum</taxon>
    </lineage>
</organism>
<protein>
    <submittedName>
        <fullName evidence="1">Uncharacterized protein</fullName>
    </submittedName>
</protein>
<evidence type="ECO:0000313" key="2">
    <source>
        <dbReference type="Proteomes" id="UP001151760"/>
    </source>
</evidence>